<dbReference type="AlphaFoldDB" id="Q8XM46"/>
<name>Q8XM46_CLOPE</name>
<keyword evidence="1" id="KW-0812">Transmembrane</keyword>
<feature type="transmembrane region" description="Helical" evidence="1">
    <location>
        <begin position="31"/>
        <end position="51"/>
    </location>
</feature>
<dbReference type="EMBL" id="BA000016">
    <property type="protein sequence ID" value="BAB80550.1"/>
    <property type="molecule type" value="Genomic_DNA"/>
</dbReference>
<dbReference type="STRING" id="195102.gene:10490106"/>
<dbReference type="KEGG" id="cpe:CPE0844"/>
<feature type="transmembrane region" description="Helical" evidence="1">
    <location>
        <begin position="7"/>
        <end position="25"/>
    </location>
</feature>
<dbReference type="Proteomes" id="UP000000818">
    <property type="component" value="Chromosome"/>
</dbReference>
<reference evidence="2 3" key="1">
    <citation type="journal article" date="2002" name="Proc. Natl. Acad. Sci. U.S.A.">
        <title>Complete genome sequence of Clostridium perfringens, an anaerobic flesh-eater.</title>
        <authorList>
            <person name="Shimizu T."/>
            <person name="Ohtani K."/>
            <person name="Hirakawa H."/>
            <person name="Ohshima K."/>
            <person name="Yamashita A."/>
            <person name="Shiba T."/>
            <person name="Ogasawara N."/>
            <person name="Hattori M."/>
            <person name="Kuhara S."/>
            <person name="Hayashi H."/>
        </authorList>
    </citation>
    <scope>NUCLEOTIDE SEQUENCE [LARGE SCALE GENOMIC DNA]</scope>
    <source>
        <strain evidence="3">13 / Type A</strain>
    </source>
</reference>
<organism evidence="2 3">
    <name type="scientific">Clostridium perfringens (strain 13 / Type A)</name>
    <dbReference type="NCBI Taxonomy" id="195102"/>
    <lineage>
        <taxon>Bacteria</taxon>
        <taxon>Bacillati</taxon>
        <taxon>Bacillota</taxon>
        <taxon>Clostridia</taxon>
        <taxon>Eubacteriales</taxon>
        <taxon>Clostridiaceae</taxon>
        <taxon>Clostridium</taxon>
    </lineage>
</organism>
<gene>
    <name evidence="2" type="ordered locus">CPE0844</name>
</gene>
<proteinExistence type="predicted"/>
<accession>Q8XM46</accession>
<dbReference type="HOGENOM" id="CLU_3078464_0_0_9"/>
<evidence type="ECO:0000256" key="1">
    <source>
        <dbReference type="SAM" id="Phobius"/>
    </source>
</evidence>
<evidence type="ECO:0000313" key="2">
    <source>
        <dbReference type="EMBL" id="BAB80550.1"/>
    </source>
</evidence>
<evidence type="ECO:0000313" key="3">
    <source>
        <dbReference type="Proteomes" id="UP000000818"/>
    </source>
</evidence>
<sequence length="52" mass="5813">MSKKMIAGVFFAIGIMFVSSINSLFEGNLLIGLFKSILLIVLFSVSYKYVFD</sequence>
<keyword evidence="1" id="KW-0472">Membrane</keyword>
<protein>
    <submittedName>
        <fullName evidence="2">Uncharacterized protein</fullName>
    </submittedName>
</protein>
<keyword evidence="1" id="KW-1133">Transmembrane helix</keyword>